<dbReference type="Pfam" id="PF04616">
    <property type="entry name" value="Glyco_hydro_43"/>
    <property type="match status" value="1"/>
</dbReference>
<dbReference type="GeneID" id="63833480"/>
<feature type="chain" id="PRO_5040448394" evidence="5">
    <location>
        <begin position="22"/>
        <end position="567"/>
    </location>
</feature>
<reference evidence="6" key="1">
    <citation type="journal article" date="2020" name="Phytopathology">
        <title>Genome sequence of the chestnut blight fungus Cryphonectria parasitica EP155: A fundamental resource for an archetypical invasive plant pathogen.</title>
        <authorList>
            <person name="Crouch J.A."/>
            <person name="Dawe A."/>
            <person name="Aerts A."/>
            <person name="Barry K."/>
            <person name="Churchill A.C.L."/>
            <person name="Grimwood J."/>
            <person name="Hillman B."/>
            <person name="Milgroom M.G."/>
            <person name="Pangilinan J."/>
            <person name="Smith M."/>
            <person name="Salamov A."/>
            <person name="Schmutz J."/>
            <person name="Yadav J."/>
            <person name="Grigoriev I.V."/>
            <person name="Nuss D."/>
        </authorList>
    </citation>
    <scope>NUCLEOTIDE SEQUENCE</scope>
    <source>
        <strain evidence="6">EP155</strain>
    </source>
</reference>
<evidence type="ECO:0000256" key="1">
    <source>
        <dbReference type="ARBA" id="ARBA00009865"/>
    </source>
</evidence>
<dbReference type="EMBL" id="MU032344">
    <property type="protein sequence ID" value="KAF3770879.1"/>
    <property type="molecule type" value="Genomic_DNA"/>
</dbReference>
<sequence>MLNVQQLALVGSSLLPGLISAASSTTSSSSPNPTATYINFAAVDILDGDDGLPTHPFQPQKYGKWTYPITTDGNGREQVEAHVTYYENKYYMHAATWGCGGSIFVYGQIANVDWPVSPVYPPGDYGEDGNCGIKSYSSSDFTNWELATFYQPSIEVANVTKPVVRYSNATGQYVMFMGGGALTANFYYATSDSPGGPWSDPPRLLGGMNISHDFDVAVGPDGTHYMVSDVLSGLKSGSSEWDVYVWDIYIHQLTPNLTSTVGTAATSVLVRSAQELNAKGLTLEASGFFYHDGYWYLTFGYTCQNCAGYIYYYYATDPLGPYTDGGFLSQDGCGGQNKGANVLPTPDGGQVILAGNLGYRTSPSDIYHDGLMWHSDNHQAASSTFFFPLEFNDDHTIKNFTCPATATVPLMVDTAAAATVSPSAPVPYQLDCRVRNGQDLVQTYSSGRTTSSNIEFPVWQRTWNLGPTTNAGPVLDGYLHVSVGFSDGESEVFSWPSSNISWAPGKISLPVGGKTVLSITLSTNATNGCYGTLAQPSNDNATVSAYGTLRAGEFEESTKASLYVYQF</sequence>
<keyword evidence="7" id="KW-1185">Reference proteome</keyword>
<dbReference type="GO" id="GO:0005975">
    <property type="term" value="P:carbohydrate metabolic process"/>
    <property type="evidence" value="ECO:0007669"/>
    <property type="project" value="InterPro"/>
</dbReference>
<comment type="similarity">
    <text evidence="1 4">Belongs to the glycosyl hydrolase 43 family.</text>
</comment>
<dbReference type="Proteomes" id="UP000803844">
    <property type="component" value="Unassembled WGS sequence"/>
</dbReference>
<accession>A0A9P4YDA7</accession>
<keyword evidence="3 4" id="KW-0326">Glycosidase</keyword>
<dbReference type="OrthoDB" id="4246028at2759"/>
<dbReference type="PANTHER" id="PTHR22925:SF3">
    <property type="entry name" value="GLYCOSYL HYDROLASE FAMILY PROTEIN 43"/>
    <property type="match status" value="1"/>
</dbReference>
<feature type="signal peptide" evidence="5">
    <location>
        <begin position="1"/>
        <end position="21"/>
    </location>
</feature>
<dbReference type="RefSeq" id="XP_040781840.1">
    <property type="nucleotide sequence ID" value="XM_040916351.1"/>
</dbReference>
<evidence type="ECO:0000313" key="7">
    <source>
        <dbReference type="Proteomes" id="UP000803844"/>
    </source>
</evidence>
<evidence type="ECO:0000256" key="2">
    <source>
        <dbReference type="ARBA" id="ARBA00022801"/>
    </source>
</evidence>
<dbReference type="PANTHER" id="PTHR22925">
    <property type="entry name" value="GLYCOSYL HYDROLASE 43 FAMILY MEMBER"/>
    <property type="match status" value="1"/>
</dbReference>
<dbReference type="InterPro" id="IPR023296">
    <property type="entry name" value="Glyco_hydro_beta-prop_sf"/>
</dbReference>
<keyword evidence="5" id="KW-0732">Signal</keyword>
<dbReference type="GO" id="GO:0004553">
    <property type="term" value="F:hydrolase activity, hydrolyzing O-glycosyl compounds"/>
    <property type="evidence" value="ECO:0007669"/>
    <property type="project" value="InterPro"/>
</dbReference>
<evidence type="ECO:0000256" key="5">
    <source>
        <dbReference type="SAM" id="SignalP"/>
    </source>
</evidence>
<keyword evidence="2 4" id="KW-0378">Hydrolase</keyword>
<dbReference type="Gene3D" id="2.115.10.20">
    <property type="entry name" value="Glycosyl hydrolase domain, family 43"/>
    <property type="match status" value="1"/>
</dbReference>
<dbReference type="InterPro" id="IPR006710">
    <property type="entry name" value="Glyco_hydro_43"/>
</dbReference>
<organism evidence="6 7">
    <name type="scientific">Cryphonectria parasitica (strain ATCC 38755 / EP155)</name>
    <dbReference type="NCBI Taxonomy" id="660469"/>
    <lineage>
        <taxon>Eukaryota</taxon>
        <taxon>Fungi</taxon>
        <taxon>Dikarya</taxon>
        <taxon>Ascomycota</taxon>
        <taxon>Pezizomycotina</taxon>
        <taxon>Sordariomycetes</taxon>
        <taxon>Sordariomycetidae</taxon>
        <taxon>Diaporthales</taxon>
        <taxon>Cryphonectriaceae</taxon>
        <taxon>Cryphonectria-Endothia species complex</taxon>
        <taxon>Cryphonectria</taxon>
    </lineage>
</organism>
<evidence type="ECO:0000313" key="6">
    <source>
        <dbReference type="EMBL" id="KAF3770879.1"/>
    </source>
</evidence>
<name>A0A9P4YDA7_CRYP1</name>
<evidence type="ECO:0000256" key="4">
    <source>
        <dbReference type="RuleBase" id="RU361187"/>
    </source>
</evidence>
<dbReference type="AlphaFoldDB" id="A0A9P4YDA7"/>
<dbReference type="SUPFAM" id="SSF75005">
    <property type="entry name" value="Arabinanase/levansucrase/invertase"/>
    <property type="match status" value="1"/>
</dbReference>
<proteinExistence type="inferred from homology"/>
<evidence type="ECO:0000256" key="3">
    <source>
        <dbReference type="ARBA" id="ARBA00023295"/>
    </source>
</evidence>
<protein>
    <submittedName>
        <fullName evidence="6">Arabinanase/levansucrase/invertase</fullName>
    </submittedName>
</protein>
<comment type="caution">
    <text evidence="6">The sequence shown here is derived from an EMBL/GenBank/DDBJ whole genome shotgun (WGS) entry which is preliminary data.</text>
</comment>
<gene>
    <name evidence="6" type="ORF">M406DRAFT_245731</name>
</gene>